<keyword evidence="3" id="KW-0804">Transcription</keyword>
<keyword evidence="1" id="KW-0805">Transcription regulation</keyword>
<dbReference type="Gene3D" id="1.10.357.10">
    <property type="entry name" value="Tetracycline Repressor, domain 2"/>
    <property type="match status" value="1"/>
</dbReference>
<evidence type="ECO:0000259" key="5">
    <source>
        <dbReference type="PROSITE" id="PS50977"/>
    </source>
</evidence>
<keyword evidence="2 4" id="KW-0238">DNA-binding</keyword>
<evidence type="ECO:0000313" key="7">
    <source>
        <dbReference type="Proteomes" id="UP000632322"/>
    </source>
</evidence>
<name>A0ABQ1MA13_9MICO</name>
<feature type="domain" description="HTH tetR-type" evidence="5">
    <location>
        <begin position="8"/>
        <end position="68"/>
    </location>
</feature>
<accession>A0ABQ1MA13</accession>
<dbReference type="InterPro" id="IPR050109">
    <property type="entry name" value="HTH-type_TetR-like_transc_reg"/>
</dbReference>
<evidence type="ECO:0000256" key="2">
    <source>
        <dbReference type="ARBA" id="ARBA00023125"/>
    </source>
</evidence>
<proteinExistence type="predicted"/>
<dbReference type="Pfam" id="PF16859">
    <property type="entry name" value="TetR_C_11"/>
    <property type="match status" value="1"/>
</dbReference>
<dbReference type="PROSITE" id="PS50977">
    <property type="entry name" value="HTH_TETR_2"/>
    <property type="match status" value="1"/>
</dbReference>
<keyword evidence="7" id="KW-1185">Reference proteome</keyword>
<dbReference type="InterPro" id="IPR011075">
    <property type="entry name" value="TetR_C"/>
</dbReference>
<dbReference type="InterPro" id="IPR001647">
    <property type="entry name" value="HTH_TetR"/>
</dbReference>
<evidence type="ECO:0000256" key="3">
    <source>
        <dbReference type="ARBA" id="ARBA00023163"/>
    </source>
</evidence>
<evidence type="ECO:0000256" key="1">
    <source>
        <dbReference type="ARBA" id="ARBA00023015"/>
    </source>
</evidence>
<dbReference type="PANTHER" id="PTHR30055">
    <property type="entry name" value="HTH-TYPE TRANSCRIPTIONAL REGULATOR RUTR"/>
    <property type="match status" value="1"/>
</dbReference>
<dbReference type="InterPro" id="IPR009057">
    <property type="entry name" value="Homeodomain-like_sf"/>
</dbReference>
<dbReference type="InterPro" id="IPR036271">
    <property type="entry name" value="Tet_transcr_reg_TetR-rel_C_sf"/>
</dbReference>
<sequence length="191" mass="21061">MLARPKDPSLEKRLLESGWDLLAEGGFDALSMSEVATRAGAHRSDVYRRWTTKAQLVAEVLAAHLPPVTSRDTGDLREDLRHFLDDLSRSWRAPWTEGLVGFLAELPKDPEAEVTFLNTAKHRSQPLTEAVTRALRRGEITELPDLALLQGLAEGPLIHKRLIGRQAMTPSELDLLADTITAVATQGGPTR</sequence>
<dbReference type="Proteomes" id="UP000632322">
    <property type="component" value="Unassembled WGS sequence"/>
</dbReference>
<dbReference type="SUPFAM" id="SSF48498">
    <property type="entry name" value="Tetracyclin repressor-like, C-terminal domain"/>
    <property type="match status" value="1"/>
</dbReference>
<comment type="caution">
    <text evidence="6">The sequence shown here is derived from an EMBL/GenBank/DDBJ whole genome shotgun (WGS) entry which is preliminary data.</text>
</comment>
<dbReference type="Gene3D" id="1.10.10.60">
    <property type="entry name" value="Homeodomain-like"/>
    <property type="match status" value="1"/>
</dbReference>
<protein>
    <recommendedName>
        <fullName evidence="5">HTH tetR-type domain-containing protein</fullName>
    </recommendedName>
</protein>
<dbReference type="PANTHER" id="PTHR30055:SF148">
    <property type="entry name" value="TETR-FAMILY TRANSCRIPTIONAL REGULATOR"/>
    <property type="match status" value="1"/>
</dbReference>
<dbReference type="Pfam" id="PF00440">
    <property type="entry name" value="TetR_N"/>
    <property type="match status" value="1"/>
</dbReference>
<organism evidence="6 7">
    <name type="scientific">Brevibacterium sediminis</name>
    <dbReference type="NCBI Taxonomy" id="1857024"/>
    <lineage>
        <taxon>Bacteria</taxon>
        <taxon>Bacillati</taxon>
        <taxon>Actinomycetota</taxon>
        <taxon>Actinomycetes</taxon>
        <taxon>Micrococcales</taxon>
        <taxon>Brevibacteriaceae</taxon>
        <taxon>Brevibacterium</taxon>
    </lineage>
</organism>
<evidence type="ECO:0000256" key="4">
    <source>
        <dbReference type="PROSITE-ProRule" id="PRU00335"/>
    </source>
</evidence>
<gene>
    <name evidence="6" type="ORF">GCM10010974_19470</name>
</gene>
<feature type="DNA-binding region" description="H-T-H motif" evidence="4">
    <location>
        <begin position="31"/>
        <end position="50"/>
    </location>
</feature>
<reference evidence="7" key="1">
    <citation type="journal article" date="2019" name="Int. J. Syst. Evol. Microbiol.">
        <title>The Global Catalogue of Microorganisms (GCM) 10K type strain sequencing project: providing services to taxonomists for standard genome sequencing and annotation.</title>
        <authorList>
            <consortium name="The Broad Institute Genomics Platform"/>
            <consortium name="The Broad Institute Genome Sequencing Center for Infectious Disease"/>
            <person name="Wu L."/>
            <person name="Ma J."/>
        </authorList>
    </citation>
    <scope>NUCLEOTIDE SEQUENCE [LARGE SCALE GENOMIC DNA]</scope>
    <source>
        <strain evidence="7">CGMCC 1.15472</strain>
    </source>
</reference>
<evidence type="ECO:0000313" key="6">
    <source>
        <dbReference type="EMBL" id="GGC37153.1"/>
    </source>
</evidence>
<dbReference type="SUPFAM" id="SSF46689">
    <property type="entry name" value="Homeodomain-like"/>
    <property type="match status" value="1"/>
</dbReference>
<dbReference type="EMBL" id="BMJG01000005">
    <property type="protein sequence ID" value="GGC37153.1"/>
    <property type="molecule type" value="Genomic_DNA"/>
</dbReference>